<gene>
    <name evidence="1" type="ORF">OIDMADRAFT_156148</name>
</gene>
<dbReference type="HOGENOM" id="CLU_120092_0_0_1"/>
<dbReference type="OrthoDB" id="3513524at2759"/>
<evidence type="ECO:0000313" key="2">
    <source>
        <dbReference type="Proteomes" id="UP000054321"/>
    </source>
</evidence>
<dbReference type="EMBL" id="KN832871">
    <property type="protein sequence ID" value="KIN06708.1"/>
    <property type="molecule type" value="Genomic_DNA"/>
</dbReference>
<dbReference type="STRING" id="913774.A0A0C3DX79"/>
<evidence type="ECO:0000313" key="1">
    <source>
        <dbReference type="EMBL" id="KIN06708.1"/>
    </source>
</evidence>
<proteinExistence type="predicted"/>
<name>A0A0C3DX79_OIDMZ</name>
<dbReference type="InterPro" id="IPR037176">
    <property type="entry name" value="Osmotin/thaumatin-like_sf"/>
</dbReference>
<reference evidence="1 2" key="1">
    <citation type="submission" date="2014-04" db="EMBL/GenBank/DDBJ databases">
        <authorList>
            <consortium name="DOE Joint Genome Institute"/>
            <person name="Kuo A."/>
            <person name="Martino E."/>
            <person name="Perotto S."/>
            <person name="Kohler A."/>
            <person name="Nagy L.G."/>
            <person name="Floudas D."/>
            <person name="Copeland A."/>
            <person name="Barry K.W."/>
            <person name="Cichocki N."/>
            <person name="Veneault-Fourrey C."/>
            <person name="LaButti K."/>
            <person name="Lindquist E.A."/>
            <person name="Lipzen A."/>
            <person name="Lundell T."/>
            <person name="Morin E."/>
            <person name="Murat C."/>
            <person name="Sun H."/>
            <person name="Tunlid A."/>
            <person name="Henrissat B."/>
            <person name="Grigoriev I.V."/>
            <person name="Hibbett D.S."/>
            <person name="Martin F."/>
            <person name="Nordberg H.P."/>
            <person name="Cantor M.N."/>
            <person name="Hua S.X."/>
        </authorList>
    </citation>
    <scope>NUCLEOTIDE SEQUENCE [LARGE SCALE GENOMIC DNA]</scope>
    <source>
        <strain evidence="1 2">Zn</strain>
    </source>
</reference>
<dbReference type="InParanoid" id="A0A0C3DX79"/>
<keyword evidence="2" id="KW-1185">Reference proteome</keyword>
<sequence>MVAADNTAQFVNQDGTTRHVVFTPSEGSPTIDEITVQGNSKATQQFPEGWTGNAYSYNDGQPNVPGILAEFRFNGYGKANFFDVSAIVNPQATDGVMMMYPTQSKTPVSGCLTTPCSNQYNQPDDIATLSSTESDFTVLLGQRIKAARRGINAAVGREFLR</sequence>
<dbReference type="AlphaFoldDB" id="A0A0C3DX79"/>
<organism evidence="1 2">
    <name type="scientific">Oidiodendron maius (strain Zn)</name>
    <dbReference type="NCBI Taxonomy" id="913774"/>
    <lineage>
        <taxon>Eukaryota</taxon>
        <taxon>Fungi</taxon>
        <taxon>Dikarya</taxon>
        <taxon>Ascomycota</taxon>
        <taxon>Pezizomycotina</taxon>
        <taxon>Leotiomycetes</taxon>
        <taxon>Leotiomycetes incertae sedis</taxon>
        <taxon>Myxotrichaceae</taxon>
        <taxon>Oidiodendron</taxon>
    </lineage>
</organism>
<accession>A0A0C3DX79</accession>
<dbReference type="Proteomes" id="UP000054321">
    <property type="component" value="Unassembled WGS sequence"/>
</dbReference>
<dbReference type="SUPFAM" id="SSF49870">
    <property type="entry name" value="Osmotin, thaumatin-like protein"/>
    <property type="match status" value="1"/>
</dbReference>
<protein>
    <submittedName>
        <fullName evidence="1">Uncharacterized protein</fullName>
    </submittedName>
</protein>
<reference evidence="2" key="2">
    <citation type="submission" date="2015-01" db="EMBL/GenBank/DDBJ databases">
        <title>Evolutionary Origins and Diversification of the Mycorrhizal Mutualists.</title>
        <authorList>
            <consortium name="DOE Joint Genome Institute"/>
            <consortium name="Mycorrhizal Genomics Consortium"/>
            <person name="Kohler A."/>
            <person name="Kuo A."/>
            <person name="Nagy L.G."/>
            <person name="Floudas D."/>
            <person name="Copeland A."/>
            <person name="Barry K.W."/>
            <person name="Cichocki N."/>
            <person name="Veneault-Fourrey C."/>
            <person name="LaButti K."/>
            <person name="Lindquist E.A."/>
            <person name="Lipzen A."/>
            <person name="Lundell T."/>
            <person name="Morin E."/>
            <person name="Murat C."/>
            <person name="Riley R."/>
            <person name="Ohm R."/>
            <person name="Sun H."/>
            <person name="Tunlid A."/>
            <person name="Henrissat B."/>
            <person name="Grigoriev I.V."/>
            <person name="Hibbett D.S."/>
            <person name="Martin F."/>
        </authorList>
    </citation>
    <scope>NUCLEOTIDE SEQUENCE [LARGE SCALE GENOMIC DNA]</scope>
    <source>
        <strain evidence="2">Zn</strain>
    </source>
</reference>